<evidence type="ECO:0000313" key="2">
    <source>
        <dbReference type="Proteomes" id="UP000230709"/>
    </source>
</evidence>
<protein>
    <submittedName>
        <fullName evidence="1">Uncharacterized protein</fullName>
    </submittedName>
</protein>
<dbReference type="EMBL" id="CP023737">
    <property type="protein sequence ID" value="ATQ69543.1"/>
    <property type="molecule type" value="Genomic_DNA"/>
</dbReference>
<sequence length="67" mass="7551">MQLRVHEFGTSLLSGCTRPRLDDFRAGGRRRLPPSFARGSDCNAERVDPTLRRSIANTSNASYLRDK</sequence>
<accession>A0A2D2D3G9</accession>
<reference evidence="2" key="1">
    <citation type="submission" date="2017-10" db="EMBL/GenBank/DDBJ databases">
        <title>Completed PacBio SMRT sequence of Methylosinus trichosporium OB3b reveals presence of a third large plasmid.</title>
        <authorList>
            <person name="Charles T.C."/>
            <person name="Lynch M.D.J."/>
            <person name="Heil J.R."/>
            <person name="Cheng J."/>
        </authorList>
    </citation>
    <scope>NUCLEOTIDE SEQUENCE [LARGE SCALE GENOMIC DNA]</scope>
    <source>
        <strain evidence="2">OB3b</strain>
    </source>
</reference>
<name>A0A2D2D3G9_METT3</name>
<proteinExistence type="predicted"/>
<organism evidence="1 2">
    <name type="scientific">Methylosinus trichosporium (strain ATCC 35070 / NCIMB 11131 / UNIQEM 75 / OB3b)</name>
    <dbReference type="NCBI Taxonomy" id="595536"/>
    <lineage>
        <taxon>Bacteria</taxon>
        <taxon>Pseudomonadati</taxon>
        <taxon>Pseudomonadota</taxon>
        <taxon>Alphaproteobacteria</taxon>
        <taxon>Hyphomicrobiales</taxon>
        <taxon>Methylocystaceae</taxon>
        <taxon>Methylosinus</taxon>
    </lineage>
</organism>
<evidence type="ECO:0000313" key="1">
    <source>
        <dbReference type="EMBL" id="ATQ69543.1"/>
    </source>
</evidence>
<gene>
    <name evidence="1" type="ORF">CQW49_17900</name>
</gene>
<dbReference type="Proteomes" id="UP000230709">
    <property type="component" value="Chromosome"/>
</dbReference>
<dbReference type="AlphaFoldDB" id="A0A2D2D3G9"/>
<dbReference type="KEGG" id="mtw:CQW49_17900"/>
<keyword evidence="2" id="KW-1185">Reference proteome</keyword>